<reference evidence="6" key="1">
    <citation type="submission" date="2016-09" db="EMBL/GenBank/DDBJ databases">
        <title>Draft genome of thermotolerant cyanobacterium Desertifilum sp. strain IPPAS B-1220.</title>
        <authorList>
            <person name="Sinetova M.A."/>
            <person name="Bolakhan K."/>
            <person name="Zayadan B.K."/>
            <person name="Mironov K.S."/>
            <person name="Ustinova V."/>
            <person name="Kupriyanova E.V."/>
            <person name="Sidorov R.A."/>
            <person name="Skrypnik A.N."/>
            <person name="Gogoleva N.E."/>
            <person name="Gogolev Y.V."/>
            <person name="Los D.A."/>
        </authorList>
    </citation>
    <scope>NUCLEOTIDE SEQUENCE [LARGE SCALE GENOMIC DNA]</scope>
    <source>
        <strain evidence="6">IPPAS B-1220</strain>
    </source>
</reference>
<evidence type="ECO:0000259" key="5">
    <source>
        <dbReference type="Pfam" id="PF21982"/>
    </source>
</evidence>
<dbReference type="EMBL" id="MJGC01000099">
    <property type="protein sequence ID" value="OEJ73161.1"/>
    <property type="molecule type" value="Genomic_DNA"/>
</dbReference>
<dbReference type="Pfam" id="PF21982">
    <property type="entry name" value="RecX_HTH1"/>
    <property type="match status" value="1"/>
</dbReference>
<comment type="caution">
    <text evidence="6">The sequence shown here is derived from an EMBL/GenBank/DDBJ whole genome shotgun (WGS) entry which is preliminary data.</text>
</comment>
<gene>
    <name evidence="6" type="ORF">BH720_21705</name>
</gene>
<dbReference type="Gene3D" id="1.10.10.10">
    <property type="entry name" value="Winged helix-like DNA-binding domain superfamily/Winged helix DNA-binding domain"/>
    <property type="match status" value="1"/>
</dbReference>
<dbReference type="InterPro" id="IPR003783">
    <property type="entry name" value="Regulatory_RecX"/>
</dbReference>
<comment type="subcellular location">
    <subcellularLocation>
        <location evidence="1">Cytoplasm</location>
    </subcellularLocation>
</comment>
<feature type="domain" description="RecX first three-helical" evidence="5">
    <location>
        <begin position="6"/>
        <end position="42"/>
    </location>
</feature>
<evidence type="ECO:0000256" key="3">
    <source>
        <dbReference type="ARBA" id="ARBA00018111"/>
    </source>
</evidence>
<organism evidence="6">
    <name type="scientific">Desertifilum tharense IPPAS B-1220</name>
    <dbReference type="NCBI Taxonomy" id="1781255"/>
    <lineage>
        <taxon>Bacteria</taxon>
        <taxon>Bacillati</taxon>
        <taxon>Cyanobacteriota</taxon>
        <taxon>Cyanophyceae</taxon>
        <taxon>Desertifilales</taxon>
        <taxon>Desertifilaceae</taxon>
        <taxon>Desertifilum</taxon>
    </lineage>
</organism>
<sequence length="147" mass="17373">MKVQAYFLQLISRKDYSVAQLVQKGEQQGFSPDEMQEAIAYLQELGYQSDRRLVEQIIQTGLNKYGKAVLKRKCYSKGLDPVLFEQVWQESAIDTDVQELDELKAKIQRKYHIEDFADLEPKTYRKVCQYLQYRGFHPREVLDAWND</sequence>
<dbReference type="InterPro" id="IPR053926">
    <property type="entry name" value="RecX_HTH_1st"/>
</dbReference>
<evidence type="ECO:0000256" key="1">
    <source>
        <dbReference type="ARBA" id="ARBA00004496"/>
    </source>
</evidence>
<dbReference type="STRING" id="1781255.BH720_21705"/>
<proteinExistence type="inferred from homology"/>
<dbReference type="RefSeq" id="WP_069969302.1">
    <property type="nucleotide sequence ID" value="NZ_CM124774.1"/>
</dbReference>
<protein>
    <recommendedName>
        <fullName evidence="3">Regulatory protein RecX</fullName>
    </recommendedName>
</protein>
<dbReference type="PANTHER" id="PTHR33602:SF1">
    <property type="entry name" value="REGULATORY PROTEIN RECX FAMILY PROTEIN"/>
    <property type="match status" value="1"/>
</dbReference>
<comment type="similarity">
    <text evidence="2">Belongs to the RecX family.</text>
</comment>
<keyword evidence="4" id="KW-0963">Cytoplasm</keyword>
<evidence type="ECO:0000313" key="6">
    <source>
        <dbReference type="EMBL" id="OEJ73161.1"/>
    </source>
</evidence>
<evidence type="ECO:0000256" key="4">
    <source>
        <dbReference type="ARBA" id="ARBA00022490"/>
    </source>
</evidence>
<dbReference type="InterPro" id="IPR036388">
    <property type="entry name" value="WH-like_DNA-bd_sf"/>
</dbReference>
<evidence type="ECO:0000256" key="2">
    <source>
        <dbReference type="ARBA" id="ARBA00009695"/>
    </source>
</evidence>
<dbReference type="GO" id="GO:0006282">
    <property type="term" value="P:regulation of DNA repair"/>
    <property type="evidence" value="ECO:0007669"/>
    <property type="project" value="InterPro"/>
</dbReference>
<accession>A0A1E5QEY2</accession>
<dbReference type="AlphaFoldDB" id="A0A1E5QEY2"/>
<dbReference type="PANTHER" id="PTHR33602">
    <property type="entry name" value="REGULATORY PROTEIN RECX FAMILY PROTEIN"/>
    <property type="match status" value="1"/>
</dbReference>
<name>A0A1E5QEY2_9CYAN</name>
<dbReference type="GO" id="GO:0005737">
    <property type="term" value="C:cytoplasm"/>
    <property type="evidence" value="ECO:0007669"/>
    <property type="project" value="UniProtKB-SubCell"/>
</dbReference>